<dbReference type="Pfam" id="PF00583">
    <property type="entry name" value="Acetyltransf_1"/>
    <property type="match status" value="1"/>
</dbReference>
<dbReference type="PANTHER" id="PTHR43420:SF47">
    <property type="entry name" value="N-ACETYLTRANSFERASE DOMAIN-CONTAINING PROTEIN"/>
    <property type="match status" value="1"/>
</dbReference>
<dbReference type="PANTHER" id="PTHR43420">
    <property type="entry name" value="ACETYLTRANSFERASE"/>
    <property type="match status" value="1"/>
</dbReference>
<keyword evidence="1" id="KW-0808">Transferase</keyword>
<comment type="caution">
    <text evidence="4">The sequence shown here is derived from an EMBL/GenBank/DDBJ whole genome shotgun (WGS) entry which is preliminary data.</text>
</comment>
<gene>
    <name evidence="4" type="ORF">VIN30_02525</name>
</gene>
<protein>
    <submittedName>
        <fullName evidence="4">GNAT family N-acetyltransferase</fullName>
    </submittedName>
</protein>
<evidence type="ECO:0000256" key="2">
    <source>
        <dbReference type="ARBA" id="ARBA00023315"/>
    </source>
</evidence>
<dbReference type="CDD" id="cd04301">
    <property type="entry name" value="NAT_SF"/>
    <property type="match status" value="1"/>
</dbReference>
<dbReference type="InterPro" id="IPR016181">
    <property type="entry name" value="Acyl_CoA_acyltransferase"/>
</dbReference>
<dbReference type="SUPFAM" id="SSF55729">
    <property type="entry name" value="Acyl-CoA N-acyltransferases (Nat)"/>
    <property type="match status" value="1"/>
</dbReference>
<dbReference type="PROSITE" id="PS51186">
    <property type="entry name" value="GNAT"/>
    <property type="match status" value="1"/>
</dbReference>
<evidence type="ECO:0000259" key="3">
    <source>
        <dbReference type="PROSITE" id="PS51186"/>
    </source>
</evidence>
<keyword evidence="2" id="KW-0012">Acyltransferase</keyword>
<evidence type="ECO:0000313" key="5">
    <source>
        <dbReference type="Proteomes" id="UP001349994"/>
    </source>
</evidence>
<reference evidence="4 5" key="1">
    <citation type="submission" date="2024-01" db="EMBL/GenBank/DDBJ databases">
        <title>novel species in genus Adlercreutzia.</title>
        <authorList>
            <person name="Liu X."/>
        </authorList>
    </citation>
    <scope>NUCLEOTIDE SEQUENCE [LARGE SCALE GENOMIC DNA]</scope>
    <source>
        <strain evidence="4 5">R7</strain>
    </source>
</reference>
<accession>A0ABU6IFW0</accession>
<dbReference type="InterPro" id="IPR050680">
    <property type="entry name" value="YpeA/RimI_acetyltransf"/>
</dbReference>
<organism evidence="4 5">
    <name type="scientific">Adlercreutzia wanghongyangiae</name>
    <dbReference type="NCBI Taxonomy" id="3111451"/>
    <lineage>
        <taxon>Bacteria</taxon>
        <taxon>Bacillati</taxon>
        <taxon>Actinomycetota</taxon>
        <taxon>Coriobacteriia</taxon>
        <taxon>Eggerthellales</taxon>
        <taxon>Eggerthellaceae</taxon>
        <taxon>Adlercreutzia</taxon>
    </lineage>
</organism>
<dbReference type="InterPro" id="IPR000182">
    <property type="entry name" value="GNAT_dom"/>
</dbReference>
<evidence type="ECO:0000313" key="4">
    <source>
        <dbReference type="EMBL" id="MEC4175322.1"/>
    </source>
</evidence>
<dbReference type="Proteomes" id="UP001349994">
    <property type="component" value="Unassembled WGS sequence"/>
</dbReference>
<proteinExistence type="predicted"/>
<evidence type="ECO:0000256" key="1">
    <source>
        <dbReference type="ARBA" id="ARBA00022679"/>
    </source>
</evidence>
<dbReference type="RefSeq" id="WP_338209027.1">
    <property type="nucleotide sequence ID" value="NZ_JAYMFF010000002.1"/>
</dbReference>
<name>A0ABU6IFW0_9ACTN</name>
<sequence length="202" mass="21917">MLEVRAARPDEFDAVLDFYTEMIDQMQGTDFDVQWKHGVHPSPEFLRSSLEREQVVIGLLPPGAACEKTAGTTSDAEGADPAFGERGADSVIACALVVNHEGASGYDAVPWAVNVPAEQVGVLHVVATLPTYHGRGFARQLVNATADLARARGLAALRLDTFPHNVRGRGLYESCGFEDKGEWTVHYSSLGDTQVNMYELVL</sequence>
<feature type="domain" description="N-acetyltransferase" evidence="3">
    <location>
        <begin position="2"/>
        <end position="202"/>
    </location>
</feature>
<keyword evidence="5" id="KW-1185">Reference proteome</keyword>
<dbReference type="EMBL" id="JAYMFF010000002">
    <property type="protein sequence ID" value="MEC4175322.1"/>
    <property type="molecule type" value="Genomic_DNA"/>
</dbReference>
<dbReference type="Gene3D" id="3.40.630.30">
    <property type="match status" value="1"/>
</dbReference>